<keyword evidence="3" id="KW-1185">Reference proteome</keyword>
<protein>
    <submittedName>
        <fullName evidence="2">Uncharacterized protein</fullName>
    </submittedName>
</protein>
<dbReference type="AlphaFoldDB" id="A0A1X6PKV6"/>
<dbReference type="Proteomes" id="UP000218209">
    <property type="component" value="Unassembled WGS sequence"/>
</dbReference>
<evidence type="ECO:0000313" key="2">
    <source>
        <dbReference type="EMBL" id="OSX81487.1"/>
    </source>
</evidence>
<evidence type="ECO:0000313" key="3">
    <source>
        <dbReference type="Proteomes" id="UP000218209"/>
    </source>
</evidence>
<dbReference type="EMBL" id="KV918761">
    <property type="protein sequence ID" value="OSX81487.1"/>
    <property type="molecule type" value="Genomic_DNA"/>
</dbReference>
<proteinExistence type="predicted"/>
<name>A0A1X6PKV6_PORUM</name>
<gene>
    <name evidence="2" type="ORF">BU14_0014s0038</name>
</gene>
<sequence length="137" mass="14205">MSSALFWGSVGVLVPLMSNSLRKLPLMRRTFGEGMTAGWPSDGGGPLPTLALRVDSGHERLEGGVGETGPWEHVLAFGGGIVFGNGVNSATVYMEDNLERVRSARAAAEATMAMRRAVAAEEPATAPPAPAPTVSGE</sequence>
<evidence type="ECO:0000256" key="1">
    <source>
        <dbReference type="SAM" id="MobiDB-lite"/>
    </source>
</evidence>
<organism evidence="2 3">
    <name type="scientific">Porphyra umbilicalis</name>
    <name type="common">Purple laver</name>
    <name type="synonym">Red alga</name>
    <dbReference type="NCBI Taxonomy" id="2786"/>
    <lineage>
        <taxon>Eukaryota</taxon>
        <taxon>Rhodophyta</taxon>
        <taxon>Bangiophyceae</taxon>
        <taxon>Bangiales</taxon>
        <taxon>Bangiaceae</taxon>
        <taxon>Porphyra</taxon>
    </lineage>
</organism>
<feature type="region of interest" description="Disordered" evidence="1">
    <location>
        <begin position="118"/>
        <end position="137"/>
    </location>
</feature>
<accession>A0A1X6PKV6</accession>
<reference evidence="2 3" key="1">
    <citation type="submission" date="2017-03" db="EMBL/GenBank/DDBJ databases">
        <title>WGS assembly of Porphyra umbilicalis.</title>
        <authorList>
            <person name="Brawley S.H."/>
            <person name="Blouin N.A."/>
            <person name="Ficko-Blean E."/>
            <person name="Wheeler G.L."/>
            <person name="Lohr M."/>
            <person name="Goodson H.V."/>
            <person name="Jenkins J.W."/>
            <person name="Blaby-Haas C.E."/>
            <person name="Helliwell K.E."/>
            <person name="Chan C."/>
            <person name="Marriage T."/>
            <person name="Bhattacharya D."/>
            <person name="Klein A.S."/>
            <person name="Badis Y."/>
            <person name="Brodie J."/>
            <person name="Cao Y."/>
            <person name="Collen J."/>
            <person name="Dittami S.M."/>
            <person name="Gachon C.M."/>
            <person name="Green B.R."/>
            <person name="Karpowicz S."/>
            <person name="Kim J.W."/>
            <person name="Kudahl U."/>
            <person name="Lin S."/>
            <person name="Michel G."/>
            <person name="Mittag M."/>
            <person name="Olson B.J."/>
            <person name="Pangilinan J."/>
            <person name="Peng Y."/>
            <person name="Qiu H."/>
            <person name="Shu S."/>
            <person name="Singer J.T."/>
            <person name="Smith A.G."/>
            <person name="Sprecher B.N."/>
            <person name="Wagner V."/>
            <person name="Wang W."/>
            <person name="Wang Z.-Y."/>
            <person name="Yan J."/>
            <person name="Yarish C."/>
            <person name="Zoeuner-Riek S."/>
            <person name="Zhuang Y."/>
            <person name="Zou Y."/>
            <person name="Lindquist E.A."/>
            <person name="Grimwood J."/>
            <person name="Barry K."/>
            <person name="Rokhsar D.S."/>
            <person name="Schmutz J."/>
            <person name="Stiller J.W."/>
            <person name="Grossman A.R."/>
            <person name="Prochnik S.E."/>
        </authorList>
    </citation>
    <scope>NUCLEOTIDE SEQUENCE [LARGE SCALE GENOMIC DNA]</scope>
    <source>
        <strain evidence="2">4086291</strain>
    </source>
</reference>